<feature type="region of interest" description="Disordered" evidence="1">
    <location>
        <begin position="451"/>
        <end position="470"/>
    </location>
</feature>
<feature type="compositionally biased region" description="Low complexity" evidence="1">
    <location>
        <begin position="147"/>
        <end position="156"/>
    </location>
</feature>
<sequence length="1082" mass="118315">MQVQKGGSYTNMRADLDLVLEDEHHILATEQKAYKARTRKFSLETNRRRKALEERRRTEDIREQKLREDILQQRRHKVQDVTERFQRAHLPPSQRKRQGPTLHCTPSSSASRRATPHLEEALNQIQGSSSSSALQSTFFRSPTSNRSYASSPSSTGGSAGSRYQRQLSAAVAYAKLMQEKSGATLKNSQLLFHNELQETQRLLEERQNNSLQDFQREVGQVGQSESLSSLDSLENEGPLHQPAGSLGFMSCSSSENSKVPNVTRPQSPQKHFNSSDDLRRQRNGAITGSCPSTQDTEEPGEYDKTTQATGEPITESQKPAPAPSHQSTFTQRGIIGNIVHLQHQTKIDPPNCVCQKFPASSHPATSTKGGMIGNVVYPTHLREAEKAPVGMPCKAWESPDTTSPEFSWTQGDVYGQMRSQVDRFINQPEATRVVMPSSHCGDREVSCYSSEDPSAFPSAMSQKSPDPEASVTKSIERMSHLHKIHLACNAKTSCDNDADCETRSTQTKPLGSSDLTTRSTQVKDNRGHEHEVPSTLALASTSISASIADSTKSIKGILKKESKYATTCHAKLTSPAGCVIANHFSVSVKDSVEVVKQRERDTEGRKGMKKKLRWFDEVCFHEEEDESKPLQDVFRQQTQGQGKPSALPQGETISEVNPEDPVQASGLLKTTPAPQVVTPMTPETPVGHHLTKQAWEYGRGPERERSEEARLEKGVPRRGRPRGPRRVRSAKARLGLTPPRTRKGVAMRPQSASEASQPYGRVGPLAEQRDVPEGYTLPPDNSVLTTTGEVAFDPVSPSCTLSTYGTISKATYAMGNGQQDALGAASRRGPLYIEHGLHLAQTPTDEEISQLWHGVRSALAPKNGDPRTLAAYNGLLSGLSQARANLSHVTIDGGSLMSGIKAVTRMGGFFVTTSNATKSTVRRKQSADGNGTKHRALLEQRRVTSGSAMRKPPVPSQTTVQISPLGSKADQIAGVALQDEVTESTAQFLLAENLAETSATDADILAAMEMAHRQVQQQPGPQQRPQPPGTSVSALSLEGAEDCCYLWTAWITGCSVCRRLQQEMPPFPVSCRSPLLPTCRPG</sequence>
<keyword evidence="3" id="KW-1185">Reference proteome</keyword>
<evidence type="ECO:0008006" key="4">
    <source>
        <dbReference type="Google" id="ProtNLM"/>
    </source>
</evidence>
<dbReference type="GO" id="GO:0097546">
    <property type="term" value="C:ciliary base"/>
    <property type="evidence" value="ECO:0007669"/>
    <property type="project" value="InterPro"/>
</dbReference>
<dbReference type="InterPro" id="IPR028257">
    <property type="entry name" value="CEP126"/>
</dbReference>
<comment type="caution">
    <text evidence="2">The sequence shown here is derived from an EMBL/GenBank/DDBJ whole genome shotgun (WGS) entry which is preliminary data.</text>
</comment>
<feature type="region of interest" description="Disordered" evidence="1">
    <location>
        <begin position="217"/>
        <end position="328"/>
    </location>
</feature>
<protein>
    <recommendedName>
        <fullName evidence="4">Centrosomal protein of 126 kDa</fullName>
    </recommendedName>
</protein>
<dbReference type="PANTHER" id="PTHR31191">
    <property type="entry name" value="CENTROSOMAL PROTEIN CEP126"/>
    <property type="match status" value="1"/>
</dbReference>
<feature type="compositionally biased region" description="Basic and acidic residues" evidence="1">
    <location>
        <begin position="521"/>
        <end position="532"/>
    </location>
</feature>
<feature type="compositionally biased region" description="Polar residues" evidence="1">
    <location>
        <begin position="284"/>
        <end position="294"/>
    </location>
</feature>
<gene>
    <name evidence="2" type="ORF">SKAU_G00327070</name>
</gene>
<evidence type="ECO:0000313" key="2">
    <source>
        <dbReference type="EMBL" id="KAJ8342779.1"/>
    </source>
</evidence>
<feature type="region of interest" description="Disordered" evidence="1">
    <location>
        <begin position="626"/>
        <end position="760"/>
    </location>
</feature>
<dbReference type="Pfam" id="PF15352">
    <property type="entry name" value="K1377"/>
    <property type="match status" value="3"/>
</dbReference>
<dbReference type="GO" id="GO:0031122">
    <property type="term" value="P:cytoplasmic microtubule organization"/>
    <property type="evidence" value="ECO:0007669"/>
    <property type="project" value="InterPro"/>
</dbReference>
<organism evidence="2 3">
    <name type="scientific">Synaphobranchus kaupii</name>
    <name type="common">Kaup's arrowtooth eel</name>
    <dbReference type="NCBI Taxonomy" id="118154"/>
    <lineage>
        <taxon>Eukaryota</taxon>
        <taxon>Metazoa</taxon>
        <taxon>Chordata</taxon>
        <taxon>Craniata</taxon>
        <taxon>Vertebrata</taxon>
        <taxon>Euteleostomi</taxon>
        <taxon>Actinopterygii</taxon>
        <taxon>Neopterygii</taxon>
        <taxon>Teleostei</taxon>
        <taxon>Anguilliformes</taxon>
        <taxon>Synaphobranchidae</taxon>
        <taxon>Synaphobranchus</taxon>
    </lineage>
</organism>
<evidence type="ECO:0000313" key="3">
    <source>
        <dbReference type="Proteomes" id="UP001152622"/>
    </source>
</evidence>
<feature type="region of interest" description="Disordered" evidence="1">
    <location>
        <begin position="88"/>
        <end position="161"/>
    </location>
</feature>
<feature type="compositionally biased region" description="Polar residues" evidence="1">
    <location>
        <begin position="123"/>
        <end position="146"/>
    </location>
</feature>
<proteinExistence type="predicted"/>
<feature type="compositionally biased region" description="Low complexity" evidence="1">
    <location>
        <begin position="224"/>
        <end position="236"/>
    </location>
</feature>
<feature type="compositionally biased region" description="Polar residues" evidence="1">
    <location>
        <begin position="250"/>
        <end position="272"/>
    </location>
</feature>
<dbReference type="GO" id="GO:1905515">
    <property type="term" value="P:non-motile cilium assembly"/>
    <property type="evidence" value="ECO:0007669"/>
    <property type="project" value="InterPro"/>
</dbReference>
<dbReference type="AlphaFoldDB" id="A0A9Q1IKH0"/>
<name>A0A9Q1IKH0_SYNKA</name>
<feature type="region of interest" description="Disordered" evidence="1">
    <location>
        <begin position="1014"/>
        <end position="1033"/>
    </location>
</feature>
<dbReference type="GO" id="GO:0007052">
    <property type="term" value="P:mitotic spindle organization"/>
    <property type="evidence" value="ECO:0007669"/>
    <property type="project" value="InterPro"/>
</dbReference>
<feature type="compositionally biased region" description="Polar residues" evidence="1">
    <location>
        <begin position="305"/>
        <end position="317"/>
    </location>
</feature>
<dbReference type="GO" id="GO:0030496">
    <property type="term" value="C:midbody"/>
    <property type="evidence" value="ECO:0007669"/>
    <property type="project" value="TreeGrafter"/>
</dbReference>
<feature type="compositionally biased region" description="Basic residues" evidence="1">
    <location>
        <begin position="716"/>
        <end position="731"/>
    </location>
</feature>
<evidence type="ECO:0000256" key="1">
    <source>
        <dbReference type="SAM" id="MobiDB-lite"/>
    </source>
</evidence>
<dbReference type="OrthoDB" id="9900339at2759"/>
<dbReference type="Proteomes" id="UP001152622">
    <property type="component" value="Chromosome 14"/>
</dbReference>
<feature type="compositionally biased region" description="Basic and acidic residues" evidence="1">
    <location>
        <begin position="699"/>
        <end position="715"/>
    </location>
</feature>
<reference evidence="2" key="1">
    <citation type="journal article" date="2023" name="Science">
        <title>Genome structures resolve the early diversification of teleost fishes.</title>
        <authorList>
            <person name="Parey E."/>
            <person name="Louis A."/>
            <person name="Montfort J."/>
            <person name="Bouchez O."/>
            <person name="Roques C."/>
            <person name="Iampietro C."/>
            <person name="Lluch J."/>
            <person name="Castinel A."/>
            <person name="Donnadieu C."/>
            <person name="Desvignes T."/>
            <person name="Floi Bucao C."/>
            <person name="Jouanno E."/>
            <person name="Wen M."/>
            <person name="Mejri S."/>
            <person name="Dirks R."/>
            <person name="Jansen H."/>
            <person name="Henkel C."/>
            <person name="Chen W.J."/>
            <person name="Zahm M."/>
            <person name="Cabau C."/>
            <person name="Klopp C."/>
            <person name="Thompson A.W."/>
            <person name="Robinson-Rechavi M."/>
            <person name="Braasch I."/>
            <person name="Lecointre G."/>
            <person name="Bobe J."/>
            <person name="Postlethwait J.H."/>
            <person name="Berthelot C."/>
            <person name="Roest Crollius H."/>
            <person name="Guiguen Y."/>
        </authorList>
    </citation>
    <scope>NUCLEOTIDE SEQUENCE</scope>
    <source>
        <strain evidence="2">WJC10195</strain>
    </source>
</reference>
<feature type="compositionally biased region" description="Polar residues" evidence="1">
    <location>
        <begin position="503"/>
        <end position="520"/>
    </location>
</feature>
<dbReference type="PANTHER" id="PTHR31191:SF4">
    <property type="entry name" value="CENTROSOMAL PROTEIN OF 126 KDA"/>
    <property type="match status" value="1"/>
</dbReference>
<feature type="region of interest" description="Disordered" evidence="1">
    <location>
        <begin position="494"/>
        <end position="533"/>
    </location>
</feature>
<accession>A0A9Q1IKH0</accession>
<dbReference type="EMBL" id="JAINUF010000014">
    <property type="protein sequence ID" value="KAJ8342779.1"/>
    <property type="molecule type" value="Genomic_DNA"/>
</dbReference>
<dbReference type="GO" id="GO:0005813">
    <property type="term" value="C:centrosome"/>
    <property type="evidence" value="ECO:0007669"/>
    <property type="project" value="InterPro"/>
</dbReference>